<evidence type="ECO:0000313" key="3">
    <source>
        <dbReference type="Proteomes" id="UP001234178"/>
    </source>
</evidence>
<dbReference type="EMBL" id="JAOYFB010000002">
    <property type="protein sequence ID" value="KAK4007771.1"/>
    <property type="molecule type" value="Genomic_DNA"/>
</dbReference>
<comment type="caution">
    <text evidence="2">The sequence shown here is derived from an EMBL/GenBank/DDBJ whole genome shotgun (WGS) entry which is preliminary data.</text>
</comment>
<name>A0ABQ9Z4F5_9CRUS</name>
<proteinExistence type="predicted"/>
<accession>A0ABQ9Z4F5</accession>
<reference evidence="2 3" key="1">
    <citation type="journal article" date="2023" name="Nucleic Acids Res.">
        <title>The hologenome of Daphnia magna reveals possible DNA methylation and microbiome-mediated evolution of the host genome.</title>
        <authorList>
            <person name="Chaturvedi A."/>
            <person name="Li X."/>
            <person name="Dhandapani V."/>
            <person name="Marshall H."/>
            <person name="Kissane S."/>
            <person name="Cuenca-Cambronero M."/>
            <person name="Asole G."/>
            <person name="Calvet F."/>
            <person name="Ruiz-Romero M."/>
            <person name="Marangio P."/>
            <person name="Guigo R."/>
            <person name="Rago D."/>
            <person name="Mirbahai L."/>
            <person name="Eastwood N."/>
            <person name="Colbourne J.K."/>
            <person name="Zhou J."/>
            <person name="Mallon E."/>
            <person name="Orsini L."/>
        </authorList>
    </citation>
    <scope>NUCLEOTIDE SEQUENCE [LARGE SCALE GENOMIC DNA]</scope>
    <source>
        <strain evidence="2">LRV0_1</strain>
    </source>
</reference>
<evidence type="ECO:0000256" key="1">
    <source>
        <dbReference type="SAM" id="MobiDB-lite"/>
    </source>
</evidence>
<organism evidence="2 3">
    <name type="scientific">Daphnia magna</name>
    <dbReference type="NCBI Taxonomy" id="35525"/>
    <lineage>
        <taxon>Eukaryota</taxon>
        <taxon>Metazoa</taxon>
        <taxon>Ecdysozoa</taxon>
        <taxon>Arthropoda</taxon>
        <taxon>Crustacea</taxon>
        <taxon>Branchiopoda</taxon>
        <taxon>Diplostraca</taxon>
        <taxon>Cladocera</taxon>
        <taxon>Anomopoda</taxon>
        <taxon>Daphniidae</taxon>
        <taxon>Daphnia</taxon>
    </lineage>
</organism>
<feature type="region of interest" description="Disordered" evidence="1">
    <location>
        <begin position="1"/>
        <end position="26"/>
    </location>
</feature>
<evidence type="ECO:0000313" key="2">
    <source>
        <dbReference type="EMBL" id="KAK4007771.1"/>
    </source>
</evidence>
<protein>
    <submittedName>
        <fullName evidence="2">Uncharacterized protein</fullName>
    </submittedName>
</protein>
<gene>
    <name evidence="2" type="ORF">OUZ56_012923</name>
</gene>
<dbReference type="Proteomes" id="UP001234178">
    <property type="component" value="Unassembled WGS sequence"/>
</dbReference>
<sequence>MEDPIGEGDPLKMELMPSTSADDNSHEADVVADESFIVDEIQPAIEKRVTIAGIFNWVRLCAFLENKSDVSLEKCLSIDGSVMCACT</sequence>
<keyword evidence="3" id="KW-1185">Reference proteome</keyword>